<organism evidence="1 2">
    <name type="scientific">Acidiphilium acidophilum</name>
    <name type="common">Thiobacillus acidophilus</name>
    <dbReference type="NCBI Taxonomy" id="76588"/>
    <lineage>
        <taxon>Bacteria</taxon>
        <taxon>Pseudomonadati</taxon>
        <taxon>Pseudomonadota</taxon>
        <taxon>Alphaproteobacteria</taxon>
        <taxon>Acetobacterales</taxon>
        <taxon>Acidocellaceae</taxon>
        <taxon>Acidiphilium</taxon>
    </lineage>
</organism>
<dbReference type="Proteomes" id="UP001279553">
    <property type="component" value="Unassembled WGS sequence"/>
</dbReference>
<gene>
    <name evidence="1" type="ORF">SIL87_01790</name>
</gene>
<comment type="caution">
    <text evidence="1">The sequence shown here is derived from an EMBL/GenBank/DDBJ whole genome shotgun (WGS) entry which is preliminary data.</text>
</comment>
<keyword evidence="2" id="KW-1185">Reference proteome</keyword>
<dbReference type="Pfam" id="PF17413">
    <property type="entry name" value="VirB7"/>
    <property type="match status" value="1"/>
</dbReference>
<evidence type="ECO:0000313" key="1">
    <source>
        <dbReference type="EMBL" id="MDX5929500.1"/>
    </source>
</evidence>
<dbReference type="AlphaFoldDB" id="A0AAW9DKK8"/>
<accession>A0AAW9DKK8</accession>
<dbReference type="InterPro" id="IPR035545">
    <property type="entry name" value="VirB7"/>
</dbReference>
<keyword evidence="1" id="KW-0449">Lipoprotein</keyword>
<name>A0AAW9DKK8_ACIAO</name>
<reference evidence="1 2" key="1">
    <citation type="submission" date="2023-11" db="EMBL/GenBank/DDBJ databases">
        <title>MicrobeMod: A computational toolkit for identifying prokaryotic methylation and restriction-modification with nanopore sequencing.</title>
        <authorList>
            <person name="Crits-Christoph A."/>
            <person name="Kang S.C."/>
            <person name="Lee H."/>
            <person name="Ostrov N."/>
        </authorList>
    </citation>
    <scope>NUCLEOTIDE SEQUENCE [LARGE SCALE GENOMIC DNA]</scope>
    <source>
        <strain evidence="1 2">DSMZ 700</strain>
    </source>
</reference>
<protein>
    <submittedName>
        <fullName evidence="1">Type IV secretion system lipoprotein VirB7</fullName>
    </submittedName>
</protein>
<proteinExistence type="predicted"/>
<dbReference type="EMBL" id="JAWXYB010000008">
    <property type="protein sequence ID" value="MDX5929500.1"/>
    <property type="molecule type" value="Genomic_DNA"/>
</dbReference>
<sequence>MTSPPLIQSLRLALRPILTLLAVAALLSGCATPHALARARGPVFALNAGLWHPTPGELHRLPQVAHP</sequence>
<evidence type="ECO:0000313" key="2">
    <source>
        <dbReference type="Proteomes" id="UP001279553"/>
    </source>
</evidence>